<proteinExistence type="predicted"/>
<evidence type="ECO:0000313" key="1">
    <source>
        <dbReference type="EMBL" id="AFA75899.1"/>
    </source>
</evidence>
<reference evidence="1 2" key="1">
    <citation type="journal article" date="2012" name="Appl. Environ. Microbiol.">
        <title>Involvement of two latex-clearing proteins during rubber degradation and insights into the subsequent degradation pathway revealed by the genome sequence of Gordonia polyisoprenivorans strain VH2.</title>
        <authorList>
            <person name="Hiessl S."/>
            <person name="Schuldes J."/>
            <person name="Thurmer A."/>
            <person name="Halbsguth T."/>
            <person name="Broker D."/>
            <person name="Angelov A."/>
            <person name="Liebl W."/>
            <person name="Daniel R."/>
            <person name="Steinbuchel A."/>
        </authorList>
    </citation>
    <scope>NUCLEOTIDE SEQUENCE [LARGE SCALE GENOMIC DNA]</scope>
    <source>
        <strain evidence="2">DSM 44266 / VH2</strain>
    </source>
</reference>
<gene>
    <name evidence="1" type="ordered locus">GPOL_c49050</name>
</gene>
<keyword evidence="2" id="KW-1185">Reference proteome</keyword>
<protein>
    <submittedName>
        <fullName evidence="1">Putative transposase</fullName>
    </submittedName>
</protein>
<dbReference type="HOGENOM" id="CLU_1553114_0_0_11"/>
<accession>H6N227</accession>
<evidence type="ECO:0000313" key="2">
    <source>
        <dbReference type="Proteomes" id="UP000009154"/>
    </source>
</evidence>
<dbReference type="EMBL" id="CP003119">
    <property type="protein sequence ID" value="AFA75899.1"/>
    <property type="molecule type" value="Genomic_DNA"/>
</dbReference>
<dbReference type="eggNOG" id="COG1484">
    <property type="taxonomic scope" value="Bacteria"/>
</dbReference>
<name>H6N227_GORPV</name>
<dbReference type="KEGG" id="gpo:GPOL_c49050"/>
<sequence>MNVQPNTCTLSNHRRPPESAMWLYQCDLAIHVQLAARGLRPRTSSYRLGMPVAWFRLERLGMLMRAHRADDTLGGAVVKIVRAEPVVIDDVGPLPVGAGAAQGPYRIADAVYERNSVAVSSNLHPSCFDDLMPRAPLCTMLTEALCTANGDWCDGLHEAVGISPVRCTDSVS</sequence>
<organism evidence="1 2">
    <name type="scientific">Gordonia polyisoprenivorans (strain DSM 44266 / VH2)</name>
    <dbReference type="NCBI Taxonomy" id="1112204"/>
    <lineage>
        <taxon>Bacteria</taxon>
        <taxon>Bacillati</taxon>
        <taxon>Actinomycetota</taxon>
        <taxon>Actinomycetes</taxon>
        <taxon>Mycobacteriales</taxon>
        <taxon>Gordoniaceae</taxon>
        <taxon>Gordonia</taxon>
    </lineage>
</organism>
<dbReference type="AlphaFoldDB" id="H6N227"/>
<dbReference type="STRING" id="1112204.GPOL_c49050"/>
<dbReference type="Proteomes" id="UP000009154">
    <property type="component" value="Chromosome"/>
</dbReference>